<keyword evidence="3" id="KW-0456">Lyase</keyword>
<dbReference type="Gene3D" id="1.10.530.10">
    <property type="match status" value="1"/>
</dbReference>
<organism evidence="3 4">
    <name type="scientific">Uliginosibacterium silvisoli</name>
    <dbReference type="NCBI Taxonomy" id="3114758"/>
    <lineage>
        <taxon>Bacteria</taxon>
        <taxon>Pseudomonadati</taxon>
        <taxon>Pseudomonadota</taxon>
        <taxon>Betaproteobacteria</taxon>
        <taxon>Rhodocyclales</taxon>
        <taxon>Zoogloeaceae</taxon>
        <taxon>Uliginosibacterium</taxon>
    </lineage>
</organism>
<dbReference type="EC" id="4.2.2.n1" evidence="3"/>
<dbReference type="EMBL" id="JAYXHS010000003">
    <property type="protein sequence ID" value="MEC5387109.1"/>
    <property type="molecule type" value="Genomic_DNA"/>
</dbReference>
<dbReference type="InterPro" id="IPR023346">
    <property type="entry name" value="Lysozyme-like_dom_sf"/>
</dbReference>
<dbReference type="GO" id="GO:0016829">
    <property type="term" value="F:lyase activity"/>
    <property type="evidence" value="ECO:0007669"/>
    <property type="project" value="UniProtKB-KW"/>
</dbReference>
<reference evidence="3 4" key="1">
    <citation type="submission" date="2024-01" db="EMBL/GenBank/DDBJ databases">
        <title>Uliginosibacterium soil sp. nov.</title>
        <authorList>
            <person name="Lv Y."/>
        </authorList>
    </citation>
    <scope>NUCLEOTIDE SEQUENCE [LARGE SCALE GENOMIC DNA]</scope>
    <source>
        <strain evidence="3 4">H3</strain>
    </source>
</reference>
<evidence type="ECO:0000313" key="4">
    <source>
        <dbReference type="Proteomes" id="UP001331561"/>
    </source>
</evidence>
<gene>
    <name evidence="3" type="ORF">VVD49_15375</name>
</gene>
<dbReference type="Proteomes" id="UP001331561">
    <property type="component" value="Unassembled WGS sequence"/>
</dbReference>
<proteinExistence type="predicted"/>
<keyword evidence="1" id="KW-1133">Transmembrane helix</keyword>
<name>A0ABU6K653_9RHOO</name>
<sequence>MSLGPIARRLASAAHEVFVRQSRPTWQRVEVKMSDVKFLKRFAGHAASFFLNFAHGSLLVAGVLVVSLVAYQYAAHGVDGLNPRVAFHPAEAEVLAVADGVADASPVEQGKLSPEYTRLVQYLAKRYKVSATGLEQLVWTSIHEGRATKVDPVLILAVTSVESGFNPLAESVFGAQGLMQIIPRFHQDKIDSSLGAVALLEPTENIRVGARILREYMRNNGALEAALQQYGGVSDASDMTYAAKVLNEVERFRQIMKFGSVRAEVAANTSGVVPVVATTKDVESTGNPG</sequence>
<evidence type="ECO:0000313" key="3">
    <source>
        <dbReference type="EMBL" id="MEC5387109.1"/>
    </source>
</evidence>
<comment type="caution">
    <text evidence="3">The sequence shown here is derived from an EMBL/GenBank/DDBJ whole genome shotgun (WGS) entry which is preliminary data.</text>
</comment>
<dbReference type="CDD" id="cd00254">
    <property type="entry name" value="LT-like"/>
    <property type="match status" value="1"/>
</dbReference>
<protein>
    <submittedName>
        <fullName evidence="3">Lytic transglycosylase domain-containing protein</fullName>
        <ecNumber evidence="3">4.2.2.n1</ecNumber>
    </submittedName>
</protein>
<evidence type="ECO:0000259" key="2">
    <source>
        <dbReference type="Pfam" id="PF01464"/>
    </source>
</evidence>
<keyword evidence="1" id="KW-0472">Membrane</keyword>
<dbReference type="InterPro" id="IPR008258">
    <property type="entry name" value="Transglycosylase_SLT_dom_1"/>
</dbReference>
<dbReference type="Pfam" id="PF01464">
    <property type="entry name" value="SLT"/>
    <property type="match status" value="1"/>
</dbReference>
<dbReference type="SUPFAM" id="SSF53955">
    <property type="entry name" value="Lysozyme-like"/>
    <property type="match status" value="1"/>
</dbReference>
<feature type="transmembrane region" description="Helical" evidence="1">
    <location>
        <begin position="49"/>
        <end position="74"/>
    </location>
</feature>
<feature type="domain" description="Transglycosylase SLT" evidence="2">
    <location>
        <begin position="144"/>
        <end position="230"/>
    </location>
</feature>
<keyword evidence="1" id="KW-0812">Transmembrane</keyword>
<dbReference type="RefSeq" id="WP_327600087.1">
    <property type="nucleotide sequence ID" value="NZ_JAYXHS010000003.1"/>
</dbReference>
<evidence type="ECO:0000256" key="1">
    <source>
        <dbReference type="SAM" id="Phobius"/>
    </source>
</evidence>
<accession>A0ABU6K653</accession>
<keyword evidence="4" id="KW-1185">Reference proteome</keyword>